<evidence type="ECO:0000313" key="2">
    <source>
        <dbReference type="EMBL" id="ADC52150.1"/>
    </source>
</evidence>
<dbReference type="Proteomes" id="UP000001544">
    <property type="component" value="Plasmid pBpOF4-01"/>
</dbReference>
<dbReference type="AlphaFoldDB" id="D3G1C4"/>
<keyword evidence="1" id="KW-0472">Membrane</keyword>
<feature type="transmembrane region" description="Helical" evidence="1">
    <location>
        <begin position="33"/>
        <end position="55"/>
    </location>
</feature>
<proteinExistence type="predicted"/>
<keyword evidence="1" id="KW-1133">Transmembrane helix</keyword>
<name>D3G1C4_ALKPO</name>
<dbReference type="HOGENOM" id="CLU_2931710_0_0_9"/>
<dbReference type="KEGG" id="bpf:BpOF4_20774"/>
<geneLocation type="plasmid" evidence="2 3">
    <name>pBpOF4-01</name>
</geneLocation>
<evidence type="ECO:0000313" key="3">
    <source>
        <dbReference type="Proteomes" id="UP000001544"/>
    </source>
</evidence>
<evidence type="ECO:0000256" key="1">
    <source>
        <dbReference type="SAM" id="Phobius"/>
    </source>
</evidence>
<reference evidence="2 3" key="1">
    <citation type="journal article" date="2011" name="Environ. Microbiol.">
        <title>Genome of alkaliphilic Bacillus pseudofirmus OF4 reveals adaptations that support the ability to grow in an external pH range from 7.5 to 11.4.</title>
        <authorList>
            <person name="Janto B."/>
            <person name="Ahmed A."/>
            <person name="Ito M."/>
            <person name="Liu J."/>
            <person name="Hicks D.B."/>
            <person name="Pagni S."/>
            <person name="Fackelmayer O.J."/>
            <person name="Smith T.A."/>
            <person name="Earl J."/>
            <person name="Elbourne L.D."/>
            <person name="Hassan K."/>
            <person name="Paulsen I.T."/>
            <person name="Kolsto A.B."/>
            <person name="Tourasse N.J."/>
            <person name="Ehrlich G.D."/>
            <person name="Boissy R."/>
            <person name="Ivey D.M."/>
            <person name="Li G."/>
            <person name="Xue Y."/>
            <person name="Ma Y."/>
            <person name="Hu F.Z."/>
            <person name="Krulwich T.A."/>
        </authorList>
    </citation>
    <scope>NUCLEOTIDE SEQUENCE [LARGE SCALE GENOMIC DNA]</scope>
    <source>
        <strain evidence="3">ATCC BAA-2126 / JCM 17055 / OF4</strain>
    </source>
</reference>
<protein>
    <submittedName>
        <fullName evidence="2">Uncharacterized protein</fullName>
    </submittedName>
</protein>
<sequence>MTKGFLSVLLLLTITLLSFLLFSEGLMNNWNNIAIFFTFSFWLVSLGSLFTILAIDAALK</sequence>
<organism evidence="2 3">
    <name type="scientific">Alkalihalophilus pseudofirmus (strain ATCC BAA-2126 / JCM 17055 / OF4)</name>
    <name type="common">Bacillus pseudofirmus</name>
    <dbReference type="NCBI Taxonomy" id="398511"/>
    <lineage>
        <taxon>Bacteria</taxon>
        <taxon>Bacillati</taxon>
        <taxon>Bacillota</taxon>
        <taxon>Bacilli</taxon>
        <taxon>Bacillales</taxon>
        <taxon>Bacillaceae</taxon>
        <taxon>Alkalihalophilus</taxon>
    </lineage>
</organism>
<gene>
    <name evidence="2" type="ordered locus">BpOF4_20774</name>
</gene>
<dbReference type="EMBL" id="CP001879">
    <property type="protein sequence ID" value="ADC52150.1"/>
    <property type="molecule type" value="Genomic_DNA"/>
</dbReference>
<keyword evidence="3" id="KW-1185">Reference proteome</keyword>
<accession>D3G1C4</accession>
<keyword evidence="1" id="KW-0812">Transmembrane</keyword>
<keyword evidence="2" id="KW-0614">Plasmid</keyword>